<dbReference type="PANTHER" id="PTHR10155:SF32">
    <property type="entry name" value="LP02169P"/>
    <property type="match status" value="1"/>
</dbReference>
<feature type="domain" description="SOCS box" evidence="8">
    <location>
        <begin position="269"/>
        <end position="315"/>
    </location>
</feature>
<evidence type="ECO:0000313" key="10">
    <source>
        <dbReference type="Proteomes" id="UP001154078"/>
    </source>
</evidence>
<evidence type="ECO:0000256" key="2">
    <source>
        <dbReference type="ARBA" id="ARBA00022700"/>
    </source>
</evidence>
<dbReference type="InterPro" id="IPR036860">
    <property type="entry name" value="SH2_dom_sf"/>
</dbReference>
<dbReference type="Proteomes" id="UP001154078">
    <property type="component" value="Chromosome 1"/>
</dbReference>
<dbReference type="PROSITE" id="PS50225">
    <property type="entry name" value="SOCS"/>
    <property type="match status" value="1"/>
</dbReference>
<evidence type="ECO:0000256" key="1">
    <source>
        <dbReference type="ARBA" id="ARBA00022604"/>
    </source>
</evidence>
<keyword evidence="2" id="KW-0734">Signal transduction inhibitor</keyword>
<feature type="region of interest" description="Disordered" evidence="6">
    <location>
        <begin position="67"/>
        <end position="106"/>
    </location>
</feature>
<dbReference type="EMBL" id="OV121132">
    <property type="protein sequence ID" value="CAH0545971.1"/>
    <property type="molecule type" value="Genomic_DNA"/>
</dbReference>
<dbReference type="Gene3D" id="3.30.505.10">
    <property type="entry name" value="SH2 domain"/>
    <property type="match status" value="1"/>
</dbReference>
<dbReference type="SMART" id="SM00252">
    <property type="entry name" value="SH2"/>
    <property type="match status" value="1"/>
</dbReference>
<evidence type="ECO:0000256" key="5">
    <source>
        <dbReference type="PROSITE-ProRule" id="PRU00191"/>
    </source>
</evidence>
<evidence type="ECO:0000256" key="6">
    <source>
        <dbReference type="SAM" id="MobiDB-lite"/>
    </source>
</evidence>
<dbReference type="Pfam" id="PF07525">
    <property type="entry name" value="SOCS_box"/>
    <property type="match status" value="1"/>
</dbReference>
<dbReference type="Pfam" id="PF00017">
    <property type="entry name" value="SH2"/>
    <property type="match status" value="1"/>
</dbReference>
<evidence type="ECO:0000259" key="7">
    <source>
        <dbReference type="PROSITE" id="PS50001"/>
    </source>
</evidence>
<dbReference type="GO" id="GO:0005942">
    <property type="term" value="C:phosphatidylinositol 3-kinase complex"/>
    <property type="evidence" value="ECO:0007669"/>
    <property type="project" value="TreeGrafter"/>
</dbReference>
<dbReference type="GO" id="GO:0046935">
    <property type="term" value="F:1-phosphatidylinositol-3-kinase regulator activity"/>
    <property type="evidence" value="ECO:0007669"/>
    <property type="project" value="TreeGrafter"/>
</dbReference>
<evidence type="ECO:0000256" key="3">
    <source>
        <dbReference type="ARBA" id="ARBA00022786"/>
    </source>
</evidence>
<dbReference type="PROSITE" id="PS50001">
    <property type="entry name" value="SH2"/>
    <property type="match status" value="1"/>
</dbReference>
<evidence type="ECO:0000256" key="4">
    <source>
        <dbReference type="ARBA" id="ARBA00022999"/>
    </source>
</evidence>
<organism evidence="9 10">
    <name type="scientific">Brassicogethes aeneus</name>
    <name type="common">Rape pollen beetle</name>
    <name type="synonym">Meligethes aeneus</name>
    <dbReference type="NCBI Taxonomy" id="1431903"/>
    <lineage>
        <taxon>Eukaryota</taxon>
        <taxon>Metazoa</taxon>
        <taxon>Ecdysozoa</taxon>
        <taxon>Arthropoda</taxon>
        <taxon>Hexapoda</taxon>
        <taxon>Insecta</taxon>
        <taxon>Pterygota</taxon>
        <taxon>Neoptera</taxon>
        <taxon>Endopterygota</taxon>
        <taxon>Coleoptera</taxon>
        <taxon>Polyphaga</taxon>
        <taxon>Cucujiformia</taxon>
        <taxon>Nitidulidae</taxon>
        <taxon>Meligethinae</taxon>
        <taxon>Brassicogethes</taxon>
    </lineage>
</organism>
<keyword evidence="4 5" id="KW-0727">SH2 domain</keyword>
<dbReference type="GO" id="GO:0009968">
    <property type="term" value="P:negative regulation of signal transduction"/>
    <property type="evidence" value="ECO:0007669"/>
    <property type="project" value="UniProtKB-KW"/>
</dbReference>
<sequence length="320" mass="36755">MEKNSWISSFKNLRLRRRNSNERNDLGTENVVLRRNQPSNSNDTTTCSKTRSSFRRSFIKFQTRVKNAVSRNRSHNRHTIHVTNSPSRGNTSSSNPSSHRVTLLTPSRNKENIYSYGPLSRFSAIMPVIETPPEIPARALSPRVEPSQSRDHLESVRVPIDEIQSLASCYWYWGPLSRTEAEEKLHSMPDGAFLIRDSSSSSYLFSISFRSMGKTLHSRIEYSRGRYSLYDQEGFCNIKDLIDNAMKASSDSIYCYSKSAGLIPNYPVRLTKPISRFTTVRPLKYLCRFVIKQCTNMNDIAKLPLPPLVMDYLQEEGPYF</sequence>
<keyword evidence="1" id="KW-0341">Growth regulation</keyword>
<evidence type="ECO:0008006" key="11">
    <source>
        <dbReference type="Google" id="ProtNLM"/>
    </source>
</evidence>
<accession>A0A9P0AN49</accession>
<keyword evidence="10" id="KW-1185">Reference proteome</keyword>
<name>A0A9P0AN49_BRAAE</name>
<dbReference type="GO" id="GO:0046854">
    <property type="term" value="P:phosphatidylinositol phosphate biosynthetic process"/>
    <property type="evidence" value="ECO:0007669"/>
    <property type="project" value="TreeGrafter"/>
</dbReference>
<dbReference type="SUPFAM" id="SSF55550">
    <property type="entry name" value="SH2 domain"/>
    <property type="match status" value="1"/>
</dbReference>
<gene>
    <name evidence="9" type="ORF">MELIAE_LOCUS237</name>
</gene>
<evidence type="ECO:0000313" key="9">
    <source>
        <dbReference type="EMBL" id="CAH0545971.1"/>
    </source>
</evidence>
<proteinExistence type="predicted"/>
<dbReference type="InterPro" id="IPR000980">
    <property type="entry name" value="SH2"/>
</dbReference>
<dbReference type="AlphaFoldDB" id="A0A9P0AN49"/>
<reference evidence="9" key="1">
    <citation type="submission" date="2021-12" db="EMBL/GenBank/DDBJ databases">
        <authorList>
            <person name="King R."/>
        </authorList>
    </citation>
    <scope>NUCLEOTIDE SEQUENCE</scope>
</reference>
<evidence type="ECO:0000259" key="8">
    <source>
        <dbReference type="PROSITE" id="PS50225"/>
    </source>
</evidence>
<dbReference type="SUPFAM" id="SSF158235">
    <property type="entry name" value="SOCS box-like"/>
    <property type="match status" value="1"/>
</dbReference>
<feature type="domain" description="SH2" evidence="7">
    <location>
        <begin position="171"/>
        <end position="274"/>
    </location>
</feature>
<dbReference type="CDD" id="cd03717">
    <property type="entry name" value="SOCS_SOCS_like"/>
    <property type="match status" value="1"/>
</dbReference>
<dbReference type="InterPro" id="IPR001496">
    <property type="entry name" value="SOCS_box"/>
</dbReference>
<feature type="compositionally biased region" description="Low complexity" evidence="6">
    <location>
        <begin position="83"/>
        <end position="98"/>
    </location>
</feature>
<dbReference type="InterPro" id="IPR036036">
    <property type="entry name" value="SOCS_box-like_dom_sf"/>
</dbReference>
<dbReference type="SMART" id="SM00969">
    <property type="entry name" value="SOCS_box"/>
    <property type="match status" value="1"/>
</dbReference>
<dbReference type="OrthoDB" id="6270897at2759"/>
<dbReference type="SMART" id="SM00253">
    <property type="entry name" value="SOCS"/>
    <property type="match status" value="1"/>
</dbReference>
<protein>
    <recommendedName>
        <fullName evidence="11">Suppressor of cytokine signaling 6</fullName>
    </recommendedName>
</protein>
<dbReference type="GO" id="GO:0035556">
    <property type="term" value="P:intracellular signal transduction"/>
    <property type="evidence" value="ECO:0007669"/>
    <property type="project" value="InterPro"/>
</dbReference>
<dbReference type="PANTHER" id="PTHR10155">
    <property type="entry name" value="PHOSPHATIDYLINOSITOL 3-KINASE REGULATORY SUBUNIT"/>
    <property type="match status" value="1"/>
</dbReference>
<keyword evidence="3" id="KW-0833">Ubl conjugation pathway</keyword>